<proteinExistence type="predicted"/>
<reference evidence="1" key="1">
    <citation type="submission" date="2024-02" db="EMBL/GenBank/DDBJ databases">
        <title>Metagenome Assembled Genome of Zalaria obscura JY119.</title>
        <authorList>
            <person name="Vighnesh L."/>
            <person name="Jagadeeshwari U."/>
            <person name="Venkata Ramana C."/>
            <person name="Sasikala C."/>
        </authorList>
    </citation>
    <scope>NUCLEOTIDE SEQUENCE</scope>
    <source>
        <strain evidence="1">JY119</strain>
    </source>
</reference>
<organism evidence="1 2">
    <name type="scientific">Zalaria obscura</name>
    <dbReference type="NCBI Taxonomy" id="2024903"/>
    <lineage>
        <taxon>Eukaryota</taxon>
        <taxon>Fungi</taxon>
        <taxon>Dikarya</taxon>
        <taxon>Ascomycota</taxon>
        <taxon>Pezizomycotina</taxon>
        <taxon>Dothideomycetes</taxon>
        <taxon>Dothideomycetidae</taxon>
        <taxon>Dothideales</taxon>
        <taxon>Zalariaceae</taxon>
        <taxon>Zalaria</taxon>
    </lineage>
</organism>
<accession>A0ACC3S7K1</accession>
<evidence type="ECO:0000313" key="2">
    <source>
        <dbReference type="Proteomes" id="UP001320706"/>
    </source>
</evidence>
<comment type="caution">
    <text evidence="1">The sequence shown here is derived from an EMBL/GenBank/DDBJ whole genome shotgun (WGS) entry which is preliminary data.</text>
</comment>
<dbReference type="EMBL" id="JAMKPW020000038">
    <property type="protein sequence ID" value="KAK8200863.1"/>
    <property type="molecule type" value="Genomic_DNA"/>
</dbReference>
<evidence type="ECO:0000313" key="1">
    <source>
        <dbReference type="EMBL" id="KAK8200863.1"/>
    </source>
</evidence>
<protein>
    <submittedName>
        <fullName evidence="1">Uncharacterized protein</fullName>
    </submittedName>
</protein>
<gene>
    <name evidence="1" type="ORF">M8818_006180</name>
</gene>
<sequence length="77" mass="8539">MRAFRVLVFIGPPRPIAASGRYARCPEPVLGKPSYMQFTLVEVFCRMQPDQGARSLWKGGIASNTDNVLYIGIARPV</sequence>
<dbReference type="Proteomes" id="UP001320706">
    <property type="component" value="Unassembled WGS sequence"/>
</dbReference>
<keyword evidence="2" id="KW-1185">Reference proteome</keyword>
<name>A0ACC3S7K1_9PEZI</name>